<gene>
    <name evidence="1" type="ORF">H7F16_12075</name>
</gene>
<reference evidence="1 2" key="1">
    <citation type="journal article" date="2017" name="Int. J. Syst. Evol. Microbiol.">
        <title>Gemmobacter straminiformis sp. nov., isolated from an artificial fountain.</title>
        <authorList>
            <person name="Kang J.Y."/>
            <person name="Kim M.J."/>
            <person name="Chun J."/>
            <person name="Son K.P."/>
            <person name="Jahng K.Y."/>
        </authorList>
    </citation>
    <scope>NUCLEOTIDE SEQUENCE [LARGE SCALE GENOMIC DNA]</scope>
    <source>
        <strain evidence="1 2">CAM-8</strain>
    </source>
</reference>
<proteinExistence type="predicted"/>
<name>A0A842I9F6_9RHOB</name>
<dbReference type="EMBL" id="JACLQD010000003">
    <property type="protein sequence ID" value="MBC2836246.1"/>
    <property type="molecule type" value="Genomic_DNA"/>
</dbReference>
<sequence>MTTAVVALCPRELVREDTRAIRDLYDRLGPVSAERVLARAVDELALSISTLATQVRRHDMRDLQWQSRRLQKQALGLGLISLAGVAGDLRRCDGDPTAFAAVCARLMRVAGGSLDELSCQVTAGA</sequence>
<dbReference type="RefSeq" id="WP_185797853.1">
    <property type="nucleotide sequence ID" value="NZ_JACLQD010000003.1"/>
</dbReference>
<evidence type="ECO:0000313" key="1">
    <source>
        <dbReference type="EMBL" id="MBC2836246.1"/>
    </source>
</evidence>
<comment type="caution">
    <text evidence="1">The sequence shown here is derived from an EMBL/GenBank/DDBJ whole genome shotgun (WGS) entry which is preliminary data.</text>
</comment>
<dbReference type="Proteomes" id="UP000555411">
    <property type="component" value="Unassembled WGS sequence"/>
</dbReference>
<dbReference type="AlphaFoldDB" id="A0A842I9F6"/>
<accession>A0A842I9F6</accession>
<protein>
    <submittedName>
        <fullName evidence="1">Uncharacterized protein</fullName>
    </submittedName>
</protein>
<keyword evidence="2" id="KW-1185">Reference proteome</keyword>
<evidence type="ECO:0000313" key="2">
    <source>
        <dbReference type="Proteomes" id="UP000555411"/>
    </source>
</evidence>
<organism evidence="1 2">
    <name type="scientific">Paragemmobacter straminiformis</name>
    <dbReference type="NCBI Taxonomy" id="2045119"/>
    <lineage>
        <taxon>Bacteria</taxon>
        <taxon>Pseudomonadati</taxon>
        <taxon>Pseudomonadota</taxon>
        <taxon>Alphaproteobacteria</taxon>
        <taxon>Rhodobacterales</taxon>
        <taxon>Paracoccaceae</taxon>
        <taxon>Paragemmobacter</taxon>
    </lineage>
</organism>